<reference evidence="2" key="1">
    <citation type="journal article" date="2019" name="Int. J. Syst. Evol. Microbiol.">
        <title>The Global Catalogue of Microorganisms (GCM) 10K type strain sequencing project: providing services to taxonomists for standard genome sequencing and annotation.</title>
        <authorList>
            <consortium name="The Broad Institute Genomics Platform"/>
            <consortium name="The Broad Institute Genome Sequencing Center for Infectious Disease"/>
            <person name="Wu L."/>
            <person name="Ma J."/>
        </authorList>
    </citation>
    <scope>NUCLEOTIDE SEQUENCE [LARGE SCALE GENOMIC DNA]</scope>
    <source>
        <strain evidence="2">JCM 18303</strain>
    </source>
</reference>
<evidence type="ECO:0000313" key="1">
    <source>
        <dbReference type="EMBL" id="GAA5147400.1"/>
    </source>
</evidence>
<proteinExistence type="predicted"/>
<dbReference type="EMBL" id="BAABJP010000002">
    <property type="protein sequence ID" value="GAA5147400.1"/>
    <property type="molecule type" value="Genomic_DNA"/>
</dbReference>
<organism evidence="1 2">
    <name type="scientific">Pseudonocardia eucalypti</name>
    <dbReference type="NCBI Taxonomy" id="648755"/>
    <lineage>
        <taxon>Bacteria</taxon>
        <taxon>Bacillati</taxon>
        <taxon>Actinomycetota</taxon>
        <taxon>Actinomycetes</taxon>
        <taxon>Pseudonocardiales</taxon>
        <taxon>Pseudonocardiaceae</taxon>
        <taxon>Pseudonocardia</taxon>
    </lineage>
</organism>
<evidence type="ECO:0008006" key="3">
    <source>
        <dbReference type="Google" id="ProtNLM"/>
    </source>
</evidence>
<sequence length="249" mass="27914">MEPELHGITEIGGTKVFTKVWPEADLINDRLAALVRAKKGDAPSPWRSEADFAFWNEPAVDSLLTMLRTMLREVVRATVPSPDERMFKGWDIRARANVHEFTDSTAPHNHDVGGLTVWSAVYYVNAGEDPGADNGGVTRFMDMSGVPRPVSEAKDYSLEVEPEPGKMLIFPTTLPHYVTPYLGRNQLITITAKLVHRDFIVPDPQNPQARTSRMWRDFRGPMLALEKGRRAARGLRRTLLGDEGKPNKP</sequence>
<keyword evidence="2" id="KW-1185">Reference proteome</keyword>
<protein>
    <recommendedName>
        <fullName evidence="3">2OG-Fe(II) oxygenase</fullName>
    </recommendedName>
</protein>
<gene>
    <name evidence="1" type="ORF">GCM10023321_08250</name>
</gene>
<comment type="caution">
    <text evidence="1">The sequence shown here is derived from an EMBL/GenBank/DDBJ whole genome shotgun (WGS) entry which is preliminary data.</text>
</comment>
<dbReference type="RefSeq" id="WP_185060924.1">
    <property type="nucleotide sequence ID" value="NZ_BAABJP010000002.1"/>
</dbReference>
<evidence type="ECO:0000313" key="2">
    <source>
        <dbReference type="Proteomes" id="UP001428817"/>
    </source>
</evidence>
<dbReference type="Proteomes" id="UP001428817">
    <property type="component" value="Unassembled WGS sequence"/>
</dbReference>
<name>A0ABP9PJ85_9PSEU</name>
<accession>A0ABP9PJ85</accession>
<dbReference type="Pfam" id="PF13759">
    <property type="entry name" value="2OG-FeII_Oxy_5"/>
    <property type="match status" value="1"/>
</dbReference>
<dbReference type="Gene3D" id="2.60.120.620">
    <property type="entry name" value="q2cbj1_9rhob like domain"/>
    <property type="match status" value="1"/>
</dbReference>
<dbReference type="InterPro" id="IPR012668">
    <property type="entry name" value="CHP02466"/>
</dbReference>